<proteinExistence type="predicted"/>
<comment type="caution">
    <text evidence="2">The sequence shown here is derived from an EMBL/GenBank/DDBJ whole genome shotgun (WGS) entry which is preliminary data.</text>
</comment>
<dbReference type="EMBL" id="VSSQ01064107">
    <property type="protein sequence ID" value="MPN17078.1"/>
    <property type="molecule type" value="Genomic_DNA"/>
</dbReference>
<name>A0A645FRJ7_9ZZZZ</name>
<sequence length="31" mass="3641">MWGGARELWFIILVISLFILLFPGIWDDCTD</sequence>
<feature type="transmembrane region" description="Helical" evidence="1">
    <location>
        <begin position="7"/>
        <end position="26"/>
    </location>
</feature>
<reference evidence="2" key="1">
    <citation type="submission" date="2019-08" db="EMBL/GenBank/DDBJ databases">
        <authorList>
            <person name="Kucharzyk K."/>
            <person name="Murdoch R.W."/>
            <person name="Higgins S."/>
            <person name="Loffler F."/>
        </authorList>
    </citation>
    <scope>NUCLEOTIDE SEQUENCE</scope>
</reference>
<organism evidence="2">
    <name type="scientific">bioreactor metagenome</name>
    <dbReference type="NCBI Taxonomy" id="1076179"/>
    <lineage>
        <taxon>unclassified sequences</taxon>
        <taxon>metagenomes</taxon>
        <taxon>ecological metagenomes</taxon>
    </lineage>
</organism>
<evidence type="ECO:0000256" key="1">
    <source>
        <dbReference type="SAM" id="Phobius"/>
    </source>
</evidence>
<evidence type="ECO:0000313" key="2">
    <source>
        <dbReference type="EMBL" id="MPN17078.1"/>
    </source>
</evidence>
<keyword evidence="1" id="KW-0812">Transmembrane</keyword>
<accession>A0A645FRJ7</accession>
<keyword evidence="1" id="KW-0472">Membrane</keyword>
<gene>
    <name evidence="2" type="ORF">SDC9_164428</name>
</gene>
<protein>
    <submittedName>
        <fullName evidence="2">Uncharacterized protein</fullName>
    </submittedName>
</protein>
<dbReference type="AlphaFoldDB" id="A0A645FRJ7"/>
<keyword evidence="1" id="KW-1133">Transmembrane helix</keyword>